<evidence type="ECO:0000313" key="1">
    <source>
        <dbReference type="EMBL" id="AWM41740.1"/>
    </source>
</evidence>
<gene>
    <name evidence="1" type="ORF">C1280_35250</name>
</gene>
<name>A0A2Z3HJV3_9BACT</name>
<protein>
    <submittedName>
        <fullName evidence="1">Uncharacterized protein</fullName>
    </submittedName>
</protein>
<sequence length="116" mass="12332">MDAQCSGLVFDRIPGDRQQIGARGTAFGEGAVKGSTSRGGNVAVPEGGLLQLIYTAPDGRAEVLAESTENLCDFDPTSEDAFCLTVRGRDRQLIEVIDVPHGLTRIPEEETPARAC</sequence>
<evidence type="ECO:0000313" key="2">
    <source>
        <dbReference type="Proteomes" id="UP000245802"/>
    </source>
</evidence>
<dbReference type="Proteomes" id="UP000245802">
    <property type="component" value="Chromosome"/>
</dbReference>
<proteinExistence type="predicted"/>
<dbReference type="AlphaFoldDB" id="A0A2Z3HJV3"/>
<organism evidence="1 2">
    <name type="scientific">Gemmata obscuriglobus</name>
    <dbReference type="NCBI Taxonomy" id="114"/>
    <lineage>
        <taxon>Bacteria</taxon>
        <taxon>Pseudomonadati</taxon>
        <taxon>Planctomycetota</taxon>
        <taxon>Planctomycetia</taxon>
        <taxon>Gemmatales</taxon>
        <taxon>Gemmataceae</taxon>
        <taxon>Gemmata</taxon>
    </lineage>
</organism>
<dbReference type="KEGG" id="gog:C1280_35250"/>
<reference evidence="1 2" key="1">
    <citation type="submission" date="2018-01" db="EMBL/GenBank/DDBJ databases">
        <title>G. obscuriglobus.</title>
        <authorList>
            <person name="Franke J."/>
            <person name="Blomberg W."/>
            <person name="Selmecki A."/>
        </authorList>
    </citation>
    <scope>NUCLEOTIDE SEQUENCE [LARGE SCALE GENOMIC DNA]</scope>
    <source>
        <strain evidence="1 2">DSM 5831</strain>
    </source>
</reference>
<keyword evidence="2" id="KW-1185">Reference proteome</keyword>
<accession>A0A2Z3HJV3</accession>
<dbReference type="EMBL" id="CP025958">
    <property type="protein sequence ID" value="AWM41740.1"/>
    <property type="molecule type" value="Genomic_DNA"/>
</dbReference>